<keyword evidence="5" id="KW-1185">Reference proteome</keyword>
<dbReference type="Proteomes" id="UP000285301">
    <property type="component" value="Unassembled WGS sequence"/>
</dbReference>
<dbReference type="STRING" id="1965070.A0A3S3NPQ7"/>
<evidence type="ECO:0000256" key="2">
    <source>
        <dbReference type="SAM" id="MobiDB-lite"/>
    </source>
</evidence>
<dbReference type="AlphaFoldDB" id="A0A3S3NPQ7"/>
<dbReference type="GO" id="GO:0006914">
    <property type="term" value="P:autophagy"/>
    <property type="evidence" value="ECO:0007669"/>
    <property type="project" value="UniProtKB-KW"/>
</dbReference>
<evidence type="ECO:0000259" key="3">
    <source>
        <dbReference type="SMART" id="SM01175"/>
    </source>
</evidence>
<dbReference type="EMBL" id="NCKU01006265">
    <property type="protein sequence ID" value="RWS03682.1"/>
    <property type="molecule type" value="Genomic_DNA"/>
</dbReference>
<evidence type="ECO:0000256" key="1">
    <source>
        <dbReference type="ARBA" id="ARBA00023006"/>
    </source>
</evidence>
<accession>A0A3S3NPQ7</accession>
<feature type="domain" description="Rubicon Homology" evidence="3">
    <location>
        <begin position="310"/>
        <end position="520"/>
    </location>
</feature>
<feature type="compositionally biased region" description="Polar residues" evidence="2">
    <location>
        <begin position="105"/>
        <end position="115"/>
    </location>
</feature>
<feature type="region of interest" description="Disordered" evidence="2">
    <location>
        <begin position="105"/>
        <end position="135"/>
    </location>
</feature>
<dbReference type="Pfam" id="PF21054">
    <property type="entry name" value="RUBC_PIKBD"/>
    <property type="match status" value="1"/>
</dbReference>
<feature type="compositionally biased region" description="Basic and acidic residues" evidence="2">
    <location>
        <begin position="11"/>
        <end position="27"/>
    </location>
</feature>
<dbReference type="InterPro" id="IPR052428">
    <property type="entry name" value="Autophagy_HostDef_Reg"/>
</dbReference>
<reference evidence="4 5" key="1">
    <citation type="journal article" date="2018" name="Gigascience">
        <title>Genomes of trombidid mites reveal novel predicted allergens and laterally-transferred genes associated with secondary metabolism.</title>
        <authorList>
            <person name="Dong X."/>
            <person name="Chaisiri K."/>
            <person name="Xia D."/>
            <person name="Armstrong S.D."/>
            <person name="Fang Y."/>
            <person name="Donnelly M.J."/>
            <person name="Kadowaki T."/>
            <person name="McGarry J.W."/>
            <person name="Darby A.C."/>
            <person name="Makepeace B.L."/>
        </authorList>
    </citation>
    <scope>NUCLEOTIDE SEQUENCE [LARGE SCALE GENOMIC DNA]</scope>
    <source>
        <strain evidence="4">UoL-WK</strain>
    </source>
</reference>
<sequence length="528" mass="60554">DLNGVNSNEYKSFEHNGNDENSEKASDADSAFLTNSLNNLFVCLRETKSETLASLDQENAHFLISEKLISTIESIKTKCCNNGCHEKLKSGTSLFTSQKQPFLNNNDTVHQSTVNSSDYLPTPSTSSSSSYLTSESGIFSDNEQSKSATSDPLENSDLSFSDASMFENSSFEESIRQNVNSYTPLEISFTSSIQNEKCEALNTSAENIAVNLLRRFSEKHVLPRNPAELDWIVSENEAPQQLLPLPAFIHIDEENEGIRLRGNLEWAPLRPQLILHIQPFVKRKIQIVKQNFRCAGCGLKVEREYIPRMLHCAYTGKYFCQHGCHSGKKSIIPAYVINKWDFTFYPVSNYAKNFIEKIMFDPLFNINDLNANLYKKVKFLSRLLELRTQLTCLKDYIYTCKKRETILLDYITFEPKHFLKPDVHIYSLRDLIDVKMKNHLVERCNKIVCESIKHVTQCSLCQAKGFICELCSKKSNKFDILFPFEIGKVKQCQVCKACYHIKCFHASYSCLKCERLKRRRSQSCLFND</sequence>
<feature type="region of interest" description="Disordered" evidence="2">
    <location>
        <begin position="1"/>
        <end position="27"/>
    </location>
</feature>
<dbReference type="SMART" id="SM01175">
    <property type="entry name" value="DUF4206"/>
    <property type="match status" value="1"/>
</dbReference>
<dbReference type="GO" id="GO:1901981">
    <property type="term" value="F:phosphatidylinositol phosphate binding"/>
    <property type="evidence" value="ECO:0007669"/>
    <property type="project" value="TreeGrafter"/>
</dbReference>
<evidence type="ECO:0000313" key="4">
    <source>
        <dbReference type="EMBL" id="RWS03682.1"/>
    </source>
</evidence>
<feature type="non-terminal residue" evidence="4">
    <location>
        <position position="1"/>
    </location>
</feature>
<proteinExistence type="predicted"/>
<organism evidence="4 5">
    <name type="scientific">Dinothrombium tinctorium</name>
    <dbReference type="NCBI Taxonomy" id="1965070"/>
    <lineage>
        <taxon>Eukaryota</taxon>
        <taxon>Metazoa</taxon>
        <taxon>Ecdysozoa</taxon>
        <taxon>Arthropoda</taxon>
        <taxon>Chelicerata</taxon>
        <taxon>Arachnida</taxon>
        <taxon>Acari</taxon>
        <taxon>Acariformes</taxon>
        <taxon>Trombidiformes</taxon>
        <taxon>Prostigmata</taxon>
        <taxon>Anystina</taxon>
        <taxon>Parasitengona</taxon>
        <taxon>Trombidioidea</taxon>
        <taxon>Trombidiidae</taxon>
        <taxon>Dinothrombium</taxon>
    </lineage>
</organism>
<feature type="compositionally biased region" description="Low complexity" evidence="2">
    <location>
        <begin position="116"/>
        <end position="135"/>
    </location>
</feature>
<dbReference type="PANTHER" id="PTHR45971">
    <property type="entry name" value="PHOX (PX) DOMAIN-CONTAINING PROTEIN"/>
    <property type="match status" value="1"/>
</dbReference>
<evidence type="ECO:0000313" key="5">
    <source>
        <dbReference type="Proteomes" id="UP000285301"/>
    </source>
</evidence>
<keyword evidence="1" id="KW-0072">Autophagy</keyword>
<dbReference type="Pfam" id="PF13901">
    <property type="entry name" value="RH_dom"/>
    <property type="match status" value="1"/>
</dbReference>
<gene>
    <name evidence="4" type="ORF">B4U79_15626</name>
</gene>
<dbReference type="PANTHER" id="PTHR45971:SF1">
    <property type="entry name" value="RUBICON, ISOFORM A"/>
    <property type="match status" value="1"/>
</dbReference>
<dbReference type="OrthoDB" id="10067503at2759"/>
<dbReference type="InterPro" id="IPR025258">
    <property type="entry name" value="RH_dom"/>
</dbReference>
<feature type="compositionally biased region" description="Polar residues" evidence="2">
    <location>
        <begin position="1"/>
        <end position="10"/>
    </location>
</feature>
<protein>
    <submittedName>
        <fullName evidence="4">Run domain Beclin-1 interacting and cysteine-rich containing protein-like isoform X2</fullName>
    </submittedName>
</protein>
<comment type="caution">
    <text evidence="4">The sequence shown here is derived from an EMBL/GenBank/DDBJ whole genome shotgun (WGS) entry which is preliminary data.</text>
</comment>
<name>A0A3S3NPQ7_9ACAR</name>
<dbReference type="InterPro" id="IPR048569">
    <property type="entry name" value="RUBC_PIKBD"/>
</dbReference>